<evidence type="ECO:0000313" key="1">
    <source>
        <dbReference type="EMBL" id="MBO8456200.1"/>
    </source>
</evidence>
<gene>
    <name evidence="1" type="ORF">IAC08_07335</name>
</gene>
<organism evidence="1 2">
    <name type="scientific">Candidatus Cryptobacteroides intestinigallinarum</name>
    <dbReference type="NCBI Taxonomy" id="2840767"/>
    <lineage>
        <taxon>Bacteria</taxon>
        <taxon>Pseudomonadati</taxon>
        <taxon>Bacteroidota</taxon>
        <taxon>Bacteroidia</taxon>
        <taxon>Bacteroidales</taxon>
        <taxon>Candidatus Cryptobacteroides</taxon>
    </lineage>
</organism>
<name>A0A9D9N0Z6_9BACT</name>
<reference evidence="1" key="2">
    <citation type="journal article" date="2021" name="PeerJ">
        <title>Extensive microbial diversity within the chicken gut microbiome revealed by metagenomics and culture.</title>
        <authorList>
            <person name="Gilroy R."/>
            <person name="Ravi A."/>
            <person name="Getino M."/>
            <person name="Pursley I."/>
            <person name="Horton D.L."/>
            <person name="Alikhan N.F."/>
            <person name="Baker D."/>
            <person name="Gharbi K."/>
            <person name="Hall N."/>
            <person name="Watson M."/>
            <person name="Adriaenssens E.M."/>
            <person name="Foster-Nyarko E."/>
            <person name="Jarju S."/>
            <person name="Secka A."/>
            <person name="Antonio M."/>
            <person name="Oren A."/>
            <person name="Chaudhuri R.R."/>
            <person name="La Ragione R."/>
            <person name="Hildebrand F."/>
            <person name="Pallen M.J."/>
        </authorList>
    </citation>
    <scope>NUCLEOTIDE SEQUENCE</scope>
    <source>
        <strain evidence="1">B1-3475</strain>
    </source>
</reference>
<dbReference type="AlphaFoldDB" id="A0A9D9N0Z6"/>
<dbReference type="EMBL" id="JADIMK010000074">
    <property type="protein sequence ID" value="MBO8456200.1"/>
    <property type="molecule type" value="Genomic_DNA"/>
</dbReference>
<proteinExistence type="predicted"/>
<comment type="caution">
    <text evidence="1">The sequence shown here is derived from an EMBL/GenBank/DDBJ whole genome shotgun (WGS) entry which is preliminary data.</text>
</comment>
<dbReference type="Proteomes" id="UP000823617">
    <property type="component" value="Unassembled WGS sequence"/>
</dbReference>
<protein>
    <submittedName>
        <fullName evidence="1">Uncharacterized protein</fullName>
    </submittedName>
</protein>
<accession>A0A9D9N0Z6</accession>
<reference evidence="1" key="1">
    <citation type="submission" date="2020-10" db="EMBL/GenBank/DDBJ databases">
        <authorList>
            <person name="Gilroy R."/>
        </authorList>
    </citation>
    <scope>NUCLEOTIDE SEQUENCE</scope>
    <source>
        <strain evidence="1">B1-3475</strain>
    </source>
</reference>
<evidence type="ECO:0000313" key="2">
    <source>
        <dbReference type="Proteomes" id="UP000823617"/>
    </source>
</evidence>
<sequence length="334" mass="37222">MDTEETSGLCGEISSFLTDNGISNTICTCCHGLAIRVQGFPSVIPVTITAESEDIATAVRMDTESMIMAESSPAPVGTCQRPIIIASDRWIREGDCIRRRLLAHYGRFSHIFARNCHVEKITRGTAAAFMDSWHSYGDATCKYRYGLFLDKAFQDQFHSFPEGTMIAAATFSNGRFMERDGKLWRSYQWIRYASFPDTRVSGGMGKIMKHFMRSCGFGEDIPLEIVGKAVSESSGDRFGGWDIMSYADLEWSGGGAYASLGFRDEGLKAPVMYRIDPSTWSRTPVFRTKDGPVPTGGYLYFENFGSTRFRIEVPYVSTEYGNGRQESMTGNTQA</sequence>